<dbReference type="Pfam" id="PF06839">
    <property type="entry name" value="Zn_ribbon_GRF"/>
    <property type="match status" value="1"/>
</dbReference>
<dbReference type="Proteomes" id="UP000078387">
    <property type="component" value="Unassembled WGS sequence"/>
</dbReference>
<dbReference type="Pfam" id="PF10382">
    <property type="entry name" value="ZGRF1-like_N"/>
    <property type="match status" value="1"/>
</dbReference>
<dbReference type="VEuPathDB" id="AmoebaDB:EHI5A_043710"/>
<evidence type="ECO:0000313" key="7">
    <source>
        <dbReference type="Proteomes" id="UP000078387"/>
    </source>
</evidence>
<gene>
    <name evidence="6" type="ORF">CL6EHI_035920</name>
</gene>
<dbReference type="CDD" id="cd18808">
    <property type="entry name" value="SF1_C_Upf1"/>
    <property type="match status" value="1"/>
</dbReference>
<dbReference type="GO" id="GO:0008270">
    <property type="term" value="F:zinc ion binding"/>
    <property type="evidence" value="ECO:0007669"/>
    <property type="project" value="UniProtKB-KW"/>
</dbReference>
<dbReference type="InterPro" id="IPR041679">
    <property type="entry name" value="DNA2/NAM7-like_C"/>
</dbReference>
<evidence type="ECO:0000256" key="2">
    <source>
        <dbReference type="ARBA" id="ARBA00022771"/>
    </source>
</evidence>
<dbReference type="Gene3D" id="3.40.50.300">
    <property type="entry name" value="P-loop containing nucleotide triphosphate hydrolases"/>
    <property type="match status" value="2"/>
</dbReference>
<evidence type="ECO:0000256" key="4">
    <source>
        <dbReference type="PROSITE-ProRule" id="PRU01343"/>
    </source>
</evidence>
<dbReference type="GO" id="GO:0005829">
    <property type="term" value="C:cytosol"/>
    <property type="evidence" value="ECO:0007669"/>
    <property type="project" value="TreeGrafter"/>
</dbReference>
<dbReference type="OMA" id="ENRCATI"/>
<dbReference type="InterPro" id="IPR041677">
    <property type="entry name" value="DNA2/NAM7_AAA_11"/>
</dbReference>
<dbReference type="VEuPathDB" id="AmoebaDB:EHI7A_025510"/>
<reference evidence="6 7" key="1">
    <citation type="submission" date="2016-05" db="EMBL/GenBank/DDBJ databases">
        <title>First whole genome sequencing of Entamoeba histolytica HM1:IMSS-clone-6.</title>
        <authorList>
            <person name="Mukherjee Avik.K."/>
            <person name="Izumyama S."/>
            <person name="Nakada-Tsukui K."/>
            <person name="Nozaki T."/>
        </authorList>
    </citation>
    <scope>NUCLEOTIDE SEQUENCE [LARGE SCALE GENOMIC DNA]</scope>
    <source>
        <strain evidence="6 7">HM1:IMSS clone 6</strain>
    </source>
</reference>
<keyword evidence="2 4" id="KW-0863">Zinc-finger</keyword>
<dbReference type="InterPro" id="IPR018838">
    <property type="entry name" value="ZGRF1-like_N"/>
</dbReference>
<dbReference type="AlphaFoldDB" id="A0A5K1UDK5"/>
<dbReference type="GO" id="GO:0035194">
    <property type="term" value="P:regulatory ncRNA-mediated post-transcriptional gene silencing"/>
    <property type="evidence" value="ECO:0007669"/>
    <property type="project" value="TreeGrafter"/>
</dbReference>
<dbReference type="VEuPathDB" id="AmoebaDB:EHI_035920"/>
<dbReference type="Pfam" id="PF13086">
    <property type="entry name" value="AAA_11"/>
    <property type="match status" value="2"/>
</dbReference>
<accession>A0A5K1UDK5</accession>
<dbReference type="GO" id="GO:0043186">
    <property type="term" value="C:P granule"/>
    <property type="evidence" value="ECO:0007669"/>
    <property type="project" value="TreeGrafter"/>
</dbReference>
<evidence type="ECO:0000256" key="3">
    <source>
        <dbReference type="ARBA" id="ARBA00022833"/>
    </source>
</evidence>
<dbReference type="VEuPathDB" id="AmoebaDB:EHI8A_109510"/>
<keyword evidence="1" id="KW-0479">Metal-binding</keyword>
<feature type="domain" description="GRF-type" evidence="5">
    <location>
        <begin position="253"/>
        <end position="291"/>
    </location>
</feature>
<dbReference type="InterPro" id="IPR045055">
    <property type="entry name" value="DNA2/NAM7-like"/>
</dbReference>
<dbReference type="Pfam" id="PF13087">
    <property type="entry name" value="AAA_12"/>
    <property type="match status" value="1"/>
</dbReference>
<dbReference type="InterPro" id="IPR010666">
    <property type="entry name" value="Znf_GRF"/>
</dbReference>
<dbReference type="InterPro" id="IPR027417">
    <property type="entry name" value="P-loop_NTPase"/>
</dbReference>
<dbReference type="SUPFAM" id="SSF52540">
    <property type="entry name" value="P-loop containing nucleoside triphosphate hydrolases"/>
    <property type="match status" value="1"/>
</dbReference>
<dbReference type="GO" id="GO:0004386">
    <property type="term" value="F:helicase activity"/>
    <property type="evidence" value="ECO:0007669"/>
    <property type="project" value="InterPro"/>
</dbReference>
<dbReference type="FunFam" id="3.40.50.300:FF:003392">
    <property type="entry name" value="Regulator of nonsense transcripts, putative"/>
    <property type="match status" value="1"/>
</dbReference>
<dbReference type="PANTHER" id="PTHR10887:SF322">
    <property type="entry name" value="HELICASE MOV-10"/>
    <property type="match status" value="1"/>
</dbReference>
<evidence type="ECO:0000259" key="5">
    <source>
        <dbReference type="PROSITE" id="PS51999"/>
    </source>
</evidence>
<evidence type="ECO:0000256" key="1">
    <source>
        <dbReference type="ARBA" id="ARBA00022723"/>
    </source>
</evidence>
<dbReference type="VEuPathDB" id="AmoebaDB:KM1_065490"/>
<organism evidence="6 7">
    <name type="scientific">Entamoeba histolytica</name>
    <dbReference type="NCBI Taxonomy" id="5759"/>
    <lineage>
        <taxon>Eukaryota</taxon>
        <taxon>Amoebozoa</taxon>
        <taxon>Evosea</taxon>
        <taxon>Archamoebae</taxon>
        <taxon>Mastigamoebida</taxon>
        <taxon>Entamoebidae</taxon>
        <taxon>Entamoeba</taxon>
    </lineage>
</organism>
<protein>
    <submittedName>
        <fullName evidence="6">Regulator of nonsense transcripts putative</fullName>
    </submittedName>
</protein>
<name>A0A5K1UDK5_ENTHI</name>
<dbReference type="InterPro" id="IPR047187">
    <property type="entry name" value="SF1_C_Upf1"/>
</dbReference>
<keyword evidence="3" id="KW-0862">Zinc</keyword>
<dbReference type="PROSITE" id="PS51999">
    <property type="entry name" value="ZF_GRF"/>
    <property type="match status" value="1"/>
</dbReference>
<dbReference type="EMBL" id="BDEQ01000001">
    <property type="protein sequence ID" value="GAT97462.1"/>
    <property type="molecule type" value="Genomic_DNA"/>
</dbReference>
<sequence>MSFHFIVLFTTQKIQKVKKWKDGIGIYSEDKKKFELYEEVNGKKQLIISESIKKTPSVGDIIEVDKFLIDIDSVQSEETNPQIDNKTNSHNIIPICSRVCTGMKKRKTIIKPLLTTTPRSSMIKTEKQKNSIKELIDIFEGKEISQEQHKKINKQTGCIKKELGSKGFKVPKAMEKIEFPKSLIDSEEKLERIKRNKESSQGIYTNIGKYVTDMNNIVVNEINYRLAEIGQMFYTIVDTQAIEMGAKGRISICSHGVAIRQICHKEGINKGRGFYCCPEHKCKAFQWDKEGINKTELRYKLPEAIDRKIEMKELNVKVFEEQGIIVFLDVEVFQSKKLVPTPEDPESTKTMYFMKINDIRKVKELKKDDLWILLPQEYPYSFNSKIYIVTSLYHGPTKDGLIGIEFITPTPSKFKRINCIALRGFSGSTEVLMLQTLVQLSITPIHLLSSLMQYLIFHKFTPTKYQPLPDIQIIKEYKLNNEQTKVIEEVIQSLQENKPPLTLVHGVFGSGKSHLLSVLCILLASLNYKVLVCASTNVAVDRVLESLLTKNYKSFFRVGSLKKISKQILPFTLSENDGLNDLRELKKEKLLTNEERRIIENEINERKSGSIEKRSHDIKTASIVGVTCASSTNPLLNHSYDIILLDEATQTIEPMLLIPILRFNPKCIVCVGDPMQLDPVLQTDHLSATLFQRLCSLEIPIMLKVQYRCCPPISNIVNRLYYNGNLKNGANVYNQLSLIPSSNEIILCYHDVDDEKILGSSYYSHFELCVVNQIISILSQLLIPLNRVGVISFYKQQCEYLASSISQKEITVATIDAFQGAEKDIILLSFVRNKHSSFLESAKRLNVALTRARNNLIFIMHKNILQDAFIQNLFLNTNVSYIDCDVLLHSKQFIFE</sequence>
<dbReference type="PANTHER" id="PTHR10887">
    <property type="entry name" value="DNA2/NAM7 HELICASE FAMILY"/>
    <property type="match status" value="1"/>
</dbReference>
<comment type="caution">
    <text evidence="6">The sequence shown here is derived from an EMBL/GenBank/DDBJ whole genome shotgun (WGS) entry which is preliminary data.</text>
</comment>
<proteinExistence type="predicted"/>
<evidence type="ECO:0000313" key="6">
    <source>
        <dbReference type="EMBL" id="GAT97462.1"/>
    </source>
</evidence>